<dbReference type="Proteomes" id="UP000669239">
    <property type="component" value="Unassembled WGS sequence"/>
</dbReference>
<gene>
    <name evidence="3" type="ORF">G5B36_03125</name>
    <name evidence="2" type="ORF">L0N08_09100</name>
</gene>
<dbReference type="InterPro" id="IPR007484">
    <property type="entry name" value="Peptidase_M28"/>
</dbReference>
<evidence type="ECO:0000313" key="2">
    <source>
        <dbReference type="EMBL" id="MCG4745563.1"/>
    </source>
</evidence>
<feature type="domain" description="Peptidase M28" evidence="1">
    <location>
        <begin position="60"/>
        <end position="199"/>
    </location>
</feature>
<reference evidence="3 4" key="1">
    <citation type="journal article" date="2020" name="Cell Host Microbe">
        <title>Functional and Genomic Variation between Human-Derived Isolates of Lachnospiraceae Reveals Inter- and Intra-Species Diversity.</title>
        <authorList>
            <person name="Sorbara M.T."/>
            <person name="Littmann E.R."/>
            <person name="Fontana E."/>
            <person name="Moody T.U."/>
            <person name="Kohout C.E."/>
            <person name="Gjonbalaj M."/>
            <person name="Eaton V."/>
            <person name="Seok R."/>
            <person name="Leiner I.M."/>
            <person name="Pamer E.G."/>
        </authorList>
    </citation>
    <scope>NUCLEOTIDE SEQUENCE [LARGE SCALE GENOMIC DNA]</scope>
    <source>
        <strain evidence="3 4">MSK.1.17</strain>
    </source>
</reference>
<dbReference type="InterPro" id="IPR045175">
    <property type="entry name" value="M28_fam"/>
</dbReference>
<dbReference type="PANTHER" id="PTHR12147:SF26">
    <property type="entry name" value="PEPTIDASE M28 DOMAIN-CONTAINING PROTEIN"/>
    <property type="match status" value="1"/>
</dbReference>
<proteinExistence type="predicted"/>
<dbReference type="AlphaFoldDB" id="A0AAX1SQS8"/>
<evidence type="ECO:0000259" key="1">
    <source>
        <dbReference type="Pfam" id="PF04389"/>
    </source>
</evidence>
<evidence type="ECO:0000313" key="3">
    <source>
        <dbReference type="EMBL" id="NSJ47692.1"/>
    </source>
</evidence>
<dbReference type="Gene3D" id="3.40.630.10">
    <property type="entry name" value="Zn peptidases"/>
    <property type="match status" value="1"/>
</dbReference>
<keyword evidence="4" id="KW-1185">Reference proteome</keyword>
<dbReference type="Proteomes" id="UP001299608">
    <property type="component" value="Unassembled WGS sequence"/>
</dbReference>
<dbReference type="EMBL" id="JAKNGE010000009">
    <property type="protein sequence ID" value="MCG4745563.1"/>
    <property type="molecule type" value="Genomic_DNA"/>
</dbReference>
<comment type="caution">
    <text evidence="2">The sequence shown here is derived from an EMBL/GenBank/DDBJ whole genome shotgun (WGS) entry which is preliminary data.</text>
</comment>
<accession>A0AAX1SQS8</accession>
<dbReference type="EMBL" id="JAAITT010000003">
    <property type="protein sequence ID" value="NSJ47692.1"/>
    <property type="molecule type" value="Genomic_DNA"/>
</dbReference>
<organism evidence="2 5">
    <name type="scientific">Enterocloster aldenensis</name>
    <dbReference type="NCBI Taxonomy" id="358742"/>
    <lineage>
        <taxon>Bacteria</taxon>
        <taxon>Bacillati</taxon>
        <taxon>Bacillota</taxon>
        <taxon>Clostridia</taxon>
        <taxon>Lachnospirales</taxon>
        <taxon>Lachnospiraceae</taxon>
        <taxon>Enterocloster</taxon>
    </lineage>
</organism>
<evidence type="ECO:0000313" key="5">
    <source>
        <dbReference type="Proteomes" id="UP001299608"/>
    </source>
</evidence>
<dbReference type="Pfam" id="PF04389">
    <property type="entry name" value="Peptidase_M28"/>
    <property type="match status" value="1"/>
</dbReference>
<reference evidence="3" key="2">
    <citation type="submission" date="2020-02" db="EMBL/GenBank/DDBJ databases">
        <authorList>
            <person name="Littmann E."/>
            <person name="Sorbara M."/>
        </authorList>
    </citation>
    <scope>NUCLEOTIDE SEQUENCE</scope>
    <source>
        <strain evidence="3">MSK.1.17</strain>
    </source>
</reference>
<reference evidence="2" key="3">
    <citation type="submission" date="2022-01" db="EMBL/GenBank/DDBJ databases">
        <title>Collection of gut derived symbiotic bacterial strains cultured from healthy donors.</title>
        <authorList>
            <person name="Lin H."/>
            <person name="Kohout C."/>
            <person name="Waligurski E."/>
            <person name="Pamer E.G."/>
        </authorList>
    </citation>
    <scope>NUCLEOTIDE SEQUENCE</scope>
    <source>
        <strain evidence="2">DFI.6.55</strain>
    </source>
</reference>
<sequence>MEMKRHLETLAQKDPDLRRQALADVLDAEGLSYCLQEDGPNFKNPRGTVNYILDPWQDAPSLLFCAHYDAVPGSFGANDNAAALCILIDLAKDLKEKGHPARFAFFDGEETGCSGSRLYVSCLDSQDHRRQDLTGVVNLDVCGFGDTIAICGKGNENKPVFRPFCQKLLLDRYNAQVLKYLPKSDEASFAGSRIPALSLCAIPRWDIQYLKAMATYGDGFLGRPPEFDMMMGQMEVSTTMHGGYRDHPDYVESEAMSQIYGYLSEAVAAPPAGRKKLFGLL</sequence>
<dbReference type="GO" id="GO:0006508">
    <property type="term" value="P:proteolysis"/>
    <property type="evidence" value="ECO:0007669"/>
    <property type="project" value="InterPro"/>
</dbReference>
<dbReference type="RefSeq" id="WP_117556439.1">
    <property type="nucleotide sequence ID" value="NZ_JAAITT010000003.1"/>
</dbReference>
<dbReference type="SUPFAM" id="SSF53187">
    <property type="entry name" value="Zn-dependent exopeptidases"/>
    <property type="match status" value="1"/>
</dbReference>
<dbReference type="PANTHER" id="PTHR12147">
    <property type="entry name" value="METALLOPEPTIDASE M28 FAMILY MEMBER"/>
    <property type="match status" value="1"/>
</dbReference>
<name>A0AAX1SQS8_9FIRM</name>
<dbReference type="GO" id="GO:0008235">
    <property type="term" value="F:metalloexopeptidase activity"/>
    <property type="evidence" value="ECO:0007669"/>
    <property type="project" value="InterPro"/>
</dbReference>
<protein>
    <submittedName>
        <fullName evidence="2">M28 family metallopeptidase</fullName>
    </submittedName>
    <submittedName>
        <fullName evidence="3">Zn-dependent exopeptidase M28</fullName>
    </submittedName>
</protein>
<evidence type="ECO:0000313" key="4">
    <source>
        <dbReference type="Proteomes" id="UP000669239"/>
    </source>
</evidence>